<dbReference type="OrthoDB" id="8116123at2759"/>
<dbReference type="GO" id="GO:0034587">
    <property type="term" value="P:piRNA processing"/>
    <property type="evidence" value="ECO:0007669"/>
    <property type="project" value="TreeGrafter"/>
</dbReference>
<dbReference type="PANTHER" id="PTHR46674:SF1">
    <property type="entry name" value="INACTIVE PEPTIDYL-PROLYL CIS-TRANS ISOMERASE FKBP6"/>
    <property type="match status" value="1"/>
</dbReference>
<keyword evidence="2" id="KW-0677">Repeat</keyword>
<evidence type="ECO:0000256" key="4">
    <source>
        <dbReference type="PROSITE-ProRule" id="PRU00277"/>
    </source>
</evidence>
<dbReference type="SUPFAM" id="SSF54534">
    <property type="entry name" value="FKBP-like"/>
    <property type="match status" value="1"/>
</dbReference>
<dbReference type="PROSITE" id="PS50059">
    <property type="entry name" value="FKBP_PPIASE"/>
    <property type="match status" value="1"/>
</dbReference>
<dbReference type="InParanoid" id="E0VWQ4"/>
<feature type="domain" description="PPIase FKBP-type" evidence="6">
    <location>
        <begin position="130"/>
        <end position="219"/>
    </location>
</feature>
<dbReference type="EMBL" id="AAZO01005933">
    <property type="status" value="NOT_ANNOTATED_CDS"/>
    <property type="molecule type" value="Genomic_DNA"/>
</dbReference>
<feature type="repeat" description="TPR" evidence="5">
    <location>
        <begin position="331"/>
        <end position="364"/>
    </location>
</feature>
<dbReference type="EC" id="5.2.1.8" evidence="4"/>
<dbReference type="SMART" id="SM00028">
    <property type="entry name" value="TPR"/>
    <property type="match status" value="3"/>
</dbReference>
<evidence type="ECO:0000313" key="7">
    <source>
        <dbReference type="EMBL" id="EEB17810.1"/>
    </source>
</evidence>
<dbReference type="PROSITE" id="PS50005">
    <property type="entry name" value="TPR"/>
    <property type="match status" value="1"/>
</dbReference>
<dbReference type="InterPro" id="IPR001179">
    <property type="entry name" value="PPIase_FKBP_dom"/>
</dbReference>
<dbReference type="VEuPathDB" id="VectorBase:PHUM490190"/>
<keyword evidence="9" id="KW-1185">Reference proteome</keyword>
<gene>
    <name evidence="8" type="primary">8235731</name>
    <name evidence="7" type="ORF">Phum_PHUM490190</name>
</gene>
<dbReference type="STRING" id="121224.E0VWQ4"/>
<keyword evidence="3 5" id="KW-0802">TPR repeat</keyword>
<dbReference type="Pfam" id="PF00254">
    <property type="entry name" value="FKBP_C"/>
    <property type="match status" value="1"/>
</dbReference>
<evidence type="ECO:0000256" key="2">
    <source>
        <dbReference type="ARBA" id="ARBA00022737"/>
    </source>
</evidence>
<evidence type="ECO:0000256" key="5">
    <source>
        <dbReference type="PROSITE-ProRule" id="PRU00339"/>
    </source>
</evidence>
<sequence length="375" mass="42754">MDNDDVSLRAMKDYCFDYDEEKDEINGPSYRSTNPKKVVNGINLKELFDGKDVVFEISNSYNDKIMKDEDPDIFNDILYADSKCLQEKRGAPPIDCSFKELASQMTNVTENGFVKKQIIVCGIGAVVPENSYVTVHYNLYKEHHDLPFDSTYFRNKPEKFRLDQVETILGLNYAVKTMKKSENSRFFIKWEYAFGSLGCPDRIEPKCDIVADITLVDYTNIEFENTGNLNGDDNEIIKRDFIKNINEAKLHHKNGNDEFKCKKLGSAISSFKKAVMILNSTAVDNKTEEKVLLEQKSKSLINLALCYNKIGKYEQACLACQDVLAIDHKNVKAYYHYGKASLNLSNFPAAKKWLMKAVKLKPGDPNINSELKKVS</sequence>
<dbReference type="GO" id="GO:0051879">
    <property type="term" value="F:Hsp90 protein binding"/>
    <property type="evidence" value="ECO:0007669"/>
    <property type="project" value="TreeGrafter"/>
</dbReference>
<dbReference type="GO" id="GO:0003755">
    <property type="term" value="F:peptidyl-prolyl cis-trans isomerase activity"/>
    <property type="evidence" value="ECO:0007669"/>
    <property type="project" value="UniProtKB-KW"/>
</dbReference>
<reference evidence="7" key="1">
    <citation type="submission" date="2007-04" db="EMBL/GenBank/DDBJ databases">
        <title>Annotation of Pediculus humanus corporis strain USDA.</title>
        <authorList>
            <person name="Kirkness E."/>
            <person name="Hannick L."/>
            <person name="Hass B."/>
            <person name="Bruggner R."/>
            <person name="Lawson D."/>
            <person name="Bidwell S."/>
            <person name="Joardar V."/>
            <person name="Caler E."/>
            <person name="Walenz B."/>
            <person name="Inman J."/>
            <person name="Schobel S."/>
            <person name="Galinsky K."/>
            <person name="Amedeo P."/>
            <person name="Strausberg R."/>
        </authorList>
    </citation>
    <scope>NUCLEOTIDE SEQUENCE</scope>
    <source>
        <strain evidence="7">USDA</strain>
    </source>
</reference>
<comment type="similarity">
    <text evidence="1">Belongs to the FKBP6 family.</text>
</comment>
<organism>
    <name type="scientific">Pediculus humanus subsp. corporis</name>
    <name type="common">Body louse</name>
    <dbReference type="NCBI Taxonomy" id="121224"/>
    <lineage>
        <taxon>Eukaryota</taxon>
        <taxon>Metazoa</taxon>
        <taxon>Ecdysozoa</taxon>
        <taxon>Arthropoda</taxon>
        <taxon>Hexapoda</taxon>
        <taxon>Insecta</taxon>
        <taxon>Pterygota</taxon>
        <taxon>Neoptera</taxon>
        <taxon>Paraneoptera</taxon>
        <taxon>Psocodea</taxon>
        <taxon>Troctomorpha</taxon>
        <taxon>Phthiraptera</taxon>
        <taxon>Anoplura</taxon>
        <taxon>Pediculidae</taxon>
        <taxon>Pediculus</taxon>
    </lineage>
</organism>
<dbReference type="InterPro" id="IPR011990">
    <property type="entry name" value="TPR-like_helical_dom_sf"/>
</dbReference>
<dbReference type="Gene3D" id="1.25.40.10">
    <property type="entry name" value="Tetratricopeptide repeat domain"/>
    <property type="match status" value="1"/>
</dbReference>
<protein>
    <recommendedName>
        <fullName evidence="4">peptidylprolyl isomerase</fullName>
        <ecNumber evidence="4">5.2.1.8</ecNumber>
    </recommendedName>
</protein>
<evidence type="ECO:0000256" key="3">
    <source>
        <dbReference type="ARBA" id="ARBA00022803"/>
    </source>
</evidence>
<dbReference type="InterPro" id="IPR019734">
    <property type="entry name" value="TPR_rpt"/>
</dbReference>
<dbReference type="AlphaFoldDB" id="E0VWQ4"/>
<dbReference type="Gene3D" id="3.10.50.40">
    <property type="match status" value="1"/>
</dbReference>
<dbReference type="CTD" id="8235731"/>
<evidence type="ECO:0000259" key="6">
    <source>
        <dbReference type="PROSITE" id="PS50059"/>
    </source>
</evidence>
<dbReference type="InterPro" id="IPR046357">
    <property type="entry name" value="PPIase_dom_sf"/>
</dbReference>
<dbReference type="SUPFAM" id="SSF48452">
    <property type="entry name" value="TPR-like"/>
    <property type="match status" value="1"/>
</dbReference>
<reference evidence="8" key="3">
    <citation type="submission" date="2021-02" db="UniProtKB">
        <authorList>
            <consortium name="EnsemblMetazoa"/>
        </authorList>
    </citation>
    <scope>IDENTIFICATION</scope>
    <source>
        <strain evidence="8">USDA</strain>
    </source>
</reference>
<dbReference type="RefSeq" id="XP_002430548.1">
    <property type="nucleotide sequence ID" value="XM_002430503.1"/>
</dbReference>
<dbReference type="EMBL" id="DS235823">
    <property type="protein sequence ID" value="EEB17810.1"/>
    <property type="molecule type" value="Genomic_DNA"/>
</dbReference>
<dbReference type="PANTHER" id="PTHR46674">
    <property type="entry name" value="INACTIVE PEPTIDYL-PROLYL CIS-TRANS ISOMERASE FKBP6"/>
    <property type="match status" value="1"/>
</dbReference>
<name>E0VWQ4_PEDHC</name>
<dbReference type="HOGENOM" id="CLU_013615_13_2_1"/>
<evidence type="ECO:0000313" key="9">
    <source>
        <dbReference type="Proteomes" id="UP000009046"/>
    </source>
</evidence>
<proteinExistence type="inferred from homology"/>
<evidence type="ECO:0000313" key="8">
    <source>
        <dbReference type="EnsemblMetazoa" id="PHUM490190-PA"/>
    </source>
</evidence>
<dbReference type="eggNOG" id="KOG0543">
    <property type="taxonomic scope" value="Eukaryota"/>
</dbReference>
<accession>E0VWQ4</accession>
<dbReference type="InterPro" id="IPR042282">
    <property type="entry name" value="FKBP6/shu"/>
</dbReference>
<dbReference type="Proteomes" id="UP000009046">
    <property type="component" value="Unassembled WGS sequence"/>
</dbReference>
<dbReference type="GeneID" id="8235731"/>
<dbReference type="OMA" id="CHRMFTP"/>
<keyword evidence="4 7" id="KW-0413">Isomerase</keyword>
<dbReference type="GO" id="GO:0005737">
    <property type="term" value="C:cytoplasm"/>
    <property type="evidence" value="ECO:0007669"/>
    <property type="project" value="TreeGrafter"/>
</dbReference>
<dbReference type="Pfam" id="PF13181">
    <property type="entry name" value="TPR_8"/>
    <property type="match status" value="2"/>
</dbReference>
<dbReference type="KEGG" id="phu:Phum_PHUM490190"/>
<reference evidence="7" key="2">
    <citation type="submission" date="2007-04" db="EMBL/GenBank/DDBJ databases">
        <title>The genome of the human body louse.</title>
        <authorList>
            <consortium name="The Human Body Louse Genome Consortium"/>
            <person name="Kirkness E."/>
            <person name="Walenz B."/>
            <person name="Hass B."/>
            <person name="Bruggner R."/>
            <person name="Strausberg R."/>
        </authorList>
    </citation>
    <scope>NUCLEOTIDE SEQUENCE</scope>
    <source>
        <strain evidence="7">USDA</strain>
    </source>
</reference>
<keyword evidence="4" id="KW-0697">Rotamase</keyword>
<dbReference type="FunCoup" id="E0VWQ4">
    <property type="interactions" value="99"/>
</dbReference>
<dbReference type="GO" id="GO:0007283">
    <property type="term" value="P:spermatogenesis"/>
    <property type="evidence" value="ECO:0007669"/>
    <property type="project" value="TreeGrafter"/>
</dbReference>
<dbReference type="EnsemblMetazoa" id="PHUM490190-RA">
    <property type="protein sequence ID" value="PHUM490190-PA"/>
    <property type="gene ID" value="PHUM490190"/>
</dbReference>
<comment type="catalytic activity">
    <reaction evidence="4">
        <text>[protein]-peptidylproline (omega=180) = [protein]-peptidylproline (omega=0)</text>
        <dbReference type="Rhea" id="RHEA:16237"/>
        <dbReference type="Rhea" id="RHEA-COMP:10747"/>
        <dbReference type="Rhea" id="RHEA-COMP:10748"/>
        <dbReference type="ChEBI" id="CHEBI:83833"/>
        <dbReference type="ChEBI" id="CHEBI:83834"/>
        <dbReference type="EC" id="5.2.1.8"/>
    </reaction>
</comment>
<evidence type="ECO:0000256" key="1">
    <source>
        <dbReference type="ARBA" id="ARBA00009648"/>
    </source>
</evidence>